<dbReference type="PRINTS" id="PR00800">
    <property type="entry name" value="YHDCRBOXLASE"/>
</dbReference>
<dbReference type="GO" id="GO:0006520">
    <property type="term" value="P:amino acid metabolic process"/>
    <property type="evidence" value="ECO:0007669"/>
    <property type="project" value="InterPro"/>
</dbReference>
<dbReference type="InterPro" id="IPR010977">
    <property type="entry name" value="Aromatic_deC"/>
</dbReference>
<comment type="caution">
    <text evidence="9">The sequence shown here is derived from an EMBL/GenBank/DDBJ whole genome shotgun (WGS) entry which is preliminary data.</text>
</comment>
<keyword evidence="10" id="KW-1185">Reference proteome</keyword>
<dbReference type="GO" id="GO:0019752">
    <property type="term" value="P:carboxylic acid metabolic process"/>
    <property type="evidence" value="ECO:0007669"/>
    <property type="project" value="InterPro"/>
</dbReference>
<dbReference type="PANTHER" id="PTHR11999">
    <property type="entry name" value="GROUP II PYRIDOXAL-5-PHOSPHATE DECARBOXYLASE"/>
    <property type="match status" value="1"/>
</dbReference>
<keyword evidence="4 6" id="KW-0663">Pyridoxal phosphate</keyword>
<reference evidence="9 10" key="1">
    <citation type="submission" date="2018-07" db="EMBL/GenBank/DDBJ databases">
        <title>Genomic Encyclopedia of Type Strains, Phase III (KMG-III): the genomes of soil and plant-associated and newly described type strains.</title>
        <authorList>
            <person name="Whitman W."/>
        </authorList>
    </citation>
    <scope>NUCLEOTIDE SEQUENCE [LARGE SCALE GENOMIC DNA]</scope>
    <source>
        <strain evidence="9 10">CECT 8575</strain>
    </source>
</reference>
<evidence type="ECO:0000313" key="10">
    <source>
        <dbReference type="Proteomes" id="UP000253495"/>
    </source>
</evidence>
<comment type="cofactor">
    <cofactor evidence="1 6 7">
        <name>pyridoxal 5'-phosphate</name>
        <dbReference type="ChEBI" id="CHEBI:597326"/>
    </cofactor>
</comment>
<dbReference type="SUPFAM" id="SSF53383">
    <property type="entry name" value="PLP-dependent transferases"/>
    <property type="match status" value="1"/>
</dbReference>
<name>A0A368VNN8_9ACTN</name>
<dbReference type="InterPro" id="IPR015424">
    <property type="entry name" value="PyrdxlP-dep_Trfase"/>
</dbReference>
<evidence type="ECO:0000256" key="1">
    <source>
        <dbReference type="ARBA" id="ARBA00001933"/>
    </source>
</evidence>
<sequence>MHGDGDRFEQLLQQAGERVRTFLKELENAPAMTTADPENLRELFGTPPGEQPRPAQELLDLAFEAAGTGVETAGPRFFGYIPGGGVPTSAVGELIARTVNRYTDMADLAPGLVALEDGLVRWLASVFGLPAGAGGLLTTGGSQAMLSMVLAARERHLGEELGHGRIYLSDQAHHSVRKAARIAGFPARSIRPIPTVDGRRIDPAAAAEAIVEDRAQGLRPFLLVGTAGTTNAGVVDPLGELADLAAMHGLWFHVDGCYGGFFRLTTRGHHRLRGIERADSVSLDPHKSLFLPYGTGALLVRDQAALHAAHGEDDPGDYMQDLATGTLPDYAAMSTELTREHRGLRLWLPLHLHGLDTFRAALDEKLDLAAHAHEVLAAEPALYVPEPPELSTVVFRLRAGDDAANRAFLERINASQRAFLSSTRLDGTFTLRLCILSHRTHREHVDEALEIIRSALP</sequence>
<dbReference type="Gene3D" id="3.40.640.10">
    <property type="entry name" value="Type I PLP-dependent aspartate aminotransferase-like (Major domain)"/>
    <property type="match status" value="1"/>
</dbReference>
<dbReference type="Gene3D" id="3.90.1150.170">
    <property type="match status" value="1"/>
</dbReference>
<gene>
    <name evidence="9" type="ORF">DFQ14_11049</name>
</gene>
<feature type="modified residue" description="N6-(pyridoxal phosphate)lysine" evidence="6">
    <location>
        <position position="287"/>
    </location>
</feature>
<evidence type="ECO:0000256" key="7">
    <source>
        <dbReference type="RuleBase" id="RU000382"/>
    </source>
</evidence>
<evidence type="ECO:0000256" key="4">
    <source>
        <dbReference type="ARBA" id="ARBA00022898"/>
    </source>
</evidence>
<proteinExistence type="inferred from homology"/>
<dbReference type="InterPro" id="IPR015421">
    <property type="entry name" value="PyrdxlP-dep_Trfase_major"/>
</dbReference>
<keyword evidence="3" id="KW-0210">Decarboxylase</keyword>
<accession>A0A368VNN8</accession>
<dbReference type="Pfam" id="PF00282">
    <property type="entry name" value="Pyridoxal_deC"/>
    <property type="match status" value="1"/>
</dbReference>
<evidence type="ECO:0000313" key="9">
    <source>
        <dbReference type="EMBL" id="RCW40723.1"/>
    </source>
</evidence>
<dbReference type="AlphaFoldDB" id="A0A368VNN8"/>
<evidence type="ECO:0000256" key="6">
    <source>
        <dbReference type="PIRSR" id="PIRSR602129-50"/>
    </source>
</evidence>
<evidence type="ECO:0000256" key="2">
    <source>
        <dbReference type="ARBA" id="ARBA00009533"/>
    </source>
</evidence>
<comment type="similarity">
    <text evidence="2 7">Belongs to the group II decarboxylase family.</text>
</comment>
<organism evidence="9 10">
    <name type="scientific">Halopolyspora algeriensis</name>
    <dbReference type="NCBI Taxonomy" id="1500506"/>
    <lineage>
        <taxon>Bacteria</taxon>
        <taxon>Bacillati</taxon>
        <taxon>Actinomycetota</taxon>
        <taxon>Actinomycetes</taxon>
        <taxon>Actinomycetes incertae sedis</taxon>
        <taxon>Halopolyspora</taxon>
    </lineage>
</organism>
<feature type="region of interest" description="Disordered" evidence="8">
    <location>
        <begin position="28"/>
        <end position="52"/>
    </location>
</feature>
<dbReference type="EMBL" id="QPJC01000010">
    <property type="protein sequence ID" value="RCW40723.1"/>
    <property type="molecule type" value="Genomic_DNA"/>
</dbReference>
<evidence type="ECO:0000256" key="5">
    <source>
        <dbReference type="ARBA" id="ARBA00023239"/>
    </source>
</evidence>
<dbReference type="Gene3D" id="3.90.1150.10">
    <property type="entry name" value="Aspartate Aminotransferase, domain 1"/>
    <property type="match status" value="1"/>
</dbReference>
<dbReference type="InterPro" id="IPR002129">
    <property type="entry name" value="PyrdxlP-dep_de-COase"/>
</dbReference>
<dbReference type="GO" id="GO:0030170">
    <property type="term" value="F:pyridoxal phosphate binding"/>
    <property type="evidence" value="ECO:0007669"/>
    <property type="project" value="InterPro"/>
</dbReference>
<evidence type="ECO:0000256" key="3">
    <source>
        <dbReference type="ARBA" id="ARBA00022793"/>
    </source>
</evidence>
<dbReference type="GO" id="GO:0005737">
    <property type="term" value="C:cytoplasm"/>
    <property type="evidence" value="ECO:0007669"/>
    <property type="project" value="TreeGrafter"/>
</dbReference>
<dbReference type="InterPro" id="IPR015422">
    <property type="entry name" value="PyrdxlP-dep_Trfase_small"/>
</dbReference>
<protein>
    <submittedName>
        <fullName evidence="9">Aromatic-L-amino-acid decarboxylase</fullName>
    </submittedName>
</protein>
<dbReference type="GO" id="GO:0004058">
    <property type="term" value="F:aromatic-L-amino-acid decarboxylase activity"/>
    <property type="evidence" value="ECO:0007669"/>
    <property type="project" value="UniProtKB-ARBA"/>
</dbReference>
<dbReference type="Proteomes" id="UP000253495">
    <property type="component" value="Unassembled WGS sequence"/>
</dbReference>
<evidence type="ECO:0000256" key="8">
    <source>
        <dbReference type="SAM" id="MobiDB-lite"/>
    </source>
</evidence>
<dbReference type="PANTHER" id="PTHR11999:SF70">
    <property type="entry name" value="MIP05841P"/>
    <property type="match status" value="1"/>
</dbReference>
<keyword evidence="5 7" id="KW-0456">Lyase</keyword>